<evidence type="ECO:0000259" key="5">
    <source>
        <dbReference type="PROSITE" id="PS50977"/>
    </source>
</evidence>
<accession>A0AAQ1RUU6</accession>
<dbReference type="EMBL" id="WWVX01000001">
    <property type="protein sequence ID" value="MZL68674.1"/>
    <property type="molecule type" value="Genomic_DNA"/>
</dbReference>
<dbReference type="EMBL" id="FQVY01000001">
    <property type="protein sequence ID" value="SHF68581.1"/>
    <property type="molecule type" value="Genomic_DNA"/>
</dbReference>
<evidence type="ECO:0000256" key="3">
    <source>
        <dbReference type="ARBA" id="ARBA00023163"/>
    </source>
</evidence>
<dbReference type="InterPro" id="IPR009057">
    <property type="entry name" value="Homeodomain-like_sf"/>
</dbReference>
<keyword evidence="2 4" id="KW-0238">DNA-binding</keyword>
<dbReference type="RefSeq" id="WP_021660914.1">
    <property type="nucleotide sequence ID" value="NZ_FQVY01000001.1"/>
</dbReference>
<evidence type="ECO:0000313" key="9">
    <source>
        <dbReference type="Proteomes" id="UP000474718"/>
    </source>
</evidence>
<reference evidence="8" key="2">
    <citation type="submission" date="2016-11" db="EMBL/GenBank/DDBJ databases">
        <authorList>
            <person name="Jaros S."/>
            <person name="Januszkiewicz K."/>
            <person name="Wedrychowicz H."/>
        </authorList>
    </citation>
    <scope>NUCLEOTIDE SEQUENCE [LARGE SCALE GENOMIC DNA]</scope>
    <source>
        <strain evidence="8">DSM 4029</strain>
    </source>
</reference>
<dbReference type="PANTHER" id="PTHR30055:SF234">
    <property type="entry name" value="HTH-TYPE TRANSCRIPTIONAL REGULATOR BETI"/>
    <property type="match status" value="1"/>
</dbReference>
<evidence type="ECO:0000313" key="7">
    <source>
        <dbReference type="EMBL" id="SHF68581.1"/>
    </source>
</evidence>
<proteinExistence type="predicted"/>
<comment type="caution">
    <text evidence="7">The sequence shown here is derived from an EMBL/GenBank/DDBJ whole genome shotgun (WGS) entry which is preliminary data.</text>
</comment>
<dbReference type="PANTHER" id="PTHR30055">
    <property type="entry name" value="HTH-TYPE TRANSCRIPTIONAL REGULATOR RUTR"/>
    <property type="match status" value="1"/>
</dbReference>
<dbReference type="Gene3D" id="1.10.357.10">
    <property type="entry name" value="Tetracycline Repressor, domain 2"/>
    <property type="match status" value="1"/>
</dbReference>
<evidence type="ECO:0000256" key="1">
    <source>
        <dbReference type="ARBA" id="ARBA00023015"/>
    </source>
</evidence>
<keyword evidence="1" id="KW-0805">Transcription regulation</keyword>
<dbReference type="PROSITE" id="PS50977">
    <property type="entry name" value="HTH_TETR_2"/>
    <property type="match status" value="1"/>
</dbReference>
<dbReference type="Proteomes" id="UP000184089">
    <property type="component" value="Unassembled WGS sequence"/>
</dbReference>
<evidence type="ECO:0000256" key="4">
    <source>
        <dbReference type="PROSITE-ProRule" id="PRU00335"/>
    </source>
</evidence>
<evidence type="ECO:0000313" key="8">
    <source>
        <dbReference type="Proteomes" id="UP000184089"/>
    </source>
</evidence>
<protein>
    <submittedName>
        <fullName evidence="6">TetR family transcriptional regulator</fullName>
    </submittedName>
    <submittedName>
        <fullName evidence="7">Transcriptional regulator, TetR family</fullName>
    </submittedName>
</protein>
<reference evidence="6 9" key="3">
    <citation type="journal article" date="2019" name="Nat. Med.">
        <title>A library of human gut bacterial isolates paired with longitudinal multiomics data enables mechanistic microbiome research.</title>
        <authorList>
            <person name="Poyet M."/>
            <person name="Groussin M."/>
            <person name="Gibbons S.M."/>
            <person name="Avila-Pacheco J."/>
            <person name="Jiang X."/>
            <person name="Kearney S.M."/>
            <person name="Perrotta A.R."/>
            <person name="Berdy B."/>
            <person name="Zhao S."/>
            <person name="Lieberman T.D."/>
            <person name="Swanson P.K."/>
            <person name="Smith M."/>
            <person name="Roesemann S."/>
            <person name="Alexander J.E."/>
            <person name="Rich S.A."/>
            <person name="Livny J."/>
            <person name="Vlamakis H."/>
            <person name="Clish C."/>
            <person name="Bullock K."/>
            <person name="Deik A."/>
            <person name="Scott J."/>
            <person name="Pierce K.A."/>
            <person name="Xavier R.J."/>
            <person name="Alm E.J."/>
        </authorList>
    </citation>
    <scope>NUCLEOTIDE SEQUENCE [LARGE SCALE GENOMIC DNA]</scope>
    <source>
        <strain evidence="6 9">BIOML-A2</strain>
    </source>
</reference>
<dbReference type="InterPro" id="IPR050109">
    <property type="entry name" value="HTH-type_TetR-like_transc_reg"/>
</dbReference>
<dbReference type="Pfam" id="PF00440">
    <property type="entry name" value="TetR_N"/>
    <property type="match status" value="1"/>
</dbReference>
<keyword evidence="9" id="KW-1185">Reference proteome</keyword>
<evidence type="ECO:0000256" key="2">
    <source>
        <dbReference type="ARBA" id="ARBA00023125"/>
    </source>
</evidence>
<gene>
    <name evidence="6" type="ORF">GT747_02645</name>
    <name evidence="7" type="ORF">SAMN05444424_0331</name>
</gene>
<dbReference type="Proteomes" id="UP000474718">
    <property type="component" value="Unassembled WGS sequence"/>
</dbReference>
<evidence type="ECO:0000313" key="6">
    <source>
        <dbReference type="EMBL" id="MZL68674.1"/>
    </source>
</evidence>
<dbReference type="PRINTS" id="PR00455">
    <property type="entry name" value="HTHTETR"/>
</dbReference>
<dbReference type="InterPro" id="IPR001647">
    <property type="entry name" value="HTH_TetR"/>
</dbReference>
<dbReference type="AlphaFoldDB" id="A0AAQ1RUU6"/>
<name>A0AAQ1RUU6_9FIRM</name>
<dbReference type="GO" id="GO:0000976">
    <property type="term" value="F:transcription cis-regulatory region binding"/>
    <property type="evidence" value="ECO:0007669"/>
    <property type="project" value="TreeGrafter"/>
</dbReference>
<dbReference type="GO" id="GO:0003700">
    <property type="term" value="F:DNA-binding transcription factor activity"/>
    <property type="evidence" value="ECO:0007669"/>
    <property type="project" value="TreeGrafter"/>
</dbReference>
<sequence>MEREKTGERILQAALEQFAQRGYLAVSIRDICGAVGIKEGTVYYHFADKRAILQAILARFEEQGDGLTETLFAALGEGIAAPVSMEGVSRRFFEGYLMDPFCNRVLRLLAIEQHHDGELRRLYREWLFDRPLRIQEAAFAQLQRLGLLAGGSAADLAVRYYAPIFFYTQRYLLSGELTEEKKAAFGAAVGRQLAAMERGAC</sequence>
<reference evidence="7" key="1">
    <citation type="submission" date="2016-11" db="EMBL/GenBank/DDBJ databases">
        <authorList>
            <person name="Varghese N."/>
            <person name="Submissions S."/>
        </authorList>
    </citation>
    <scope>NUCLEOTIDE SEQUENCE</scope>
    <source>
        <strain evidence="7">DSM 4029</strain>
    </source>
</reference>
<keyword evidence="3" id="KW-0804">Transcription</keyword>
<dbReference type="SUPFAM" id="SSF46689">
    <property type="entry name" value="Homeodomain-like"/>
    <property type="match status" value="1"/>
</dbReference>
<organism evidence="7 8">
    <name type="scientific">Bittarella massiliensis</name>
    <name type="common">ex Durand et al. 2017</name>
    <dbReference type="NCBI Taxonomy" id="1720313"/>
    <lineage>
        <taxon>Bacteria</taxon>
        <taxon>Bacillati</taxon>
        <taxon>Bacillota</taxon>
        <taxon>Clostridia</taxon>
        <taxon>Eubacteriales</taxon>
        <taxon>Oscillospiraceae</taxon>
        <taxon>Bittarella (ex Durand et al. 2017)</taxon>
    </lineage>
</organism>
<feature type="domain" description="HTH tetR-type" evidence="5">
    <location>
        <begin position="4"/>
        <end position="64"/>
    </location>
</feature>
<feature type="DNA-binding region" description="H-T-H motif" evidence="4">
    <location>
        <begin position="27"/>
        <end position="46"/>
    </location>
</feature>